<dbReference type="RefSeq" id="WP_035934766.1">
    <property type="nucleotide sequence ID" value="NZ_CADFFX010000005.1"/>
</dbReference>
<evidence type="ECO:0000313" key="2">
    <source>
        <dbReference type="Proteomes" id="UP000027466"/>
    </source>
</evidence>
<dbReference type="Proteomes" id="UP000027466">
    <property type="component" value="Unassembled WGS sequence"/>
</dbReference>
<organism evidence="1 2">
    <name type="scientific">Caballeronia glathei</name>
    <dbReference type="NCBI Taxonomy" id="60547"/>
    <lineage>
        <taxon>Bacteria</taxon>
        <taxon>Pseudomonadati</taxon>
        <taxon>Pseudomonadota</taxon>
        <taxon>Betaproteobacteria</taxon>
        <taxon>Burkholderiales</taxon>
        <taxon>Burkholderiaceae</taxon>
        <taxon>Caballeronia</taxon>
    </lineage>
</organism>
<sequence>MDEANQSMDRQDCAQLLCWLTCGCLGAYYLDGTWPGPAFHVRAARKWLDRHRRYADWLTTAKLAATAVQLAQLHREVVDCEWVRDAVEEIVNGDDLNYDSALVRRIYDDCQRALAHRLD</sequence>
<comment type="caution">
    <text evidence="1">The sequence shown here is derived from an EMBL/GenBank/DDBJ whole genome shotgun (WGS) entry which is preliminary data.</text>
</comment>
<name>A0A069PVQ5_9BURK</name>
<gene>
    <name evidence="1" type="ORF">BG61_17275</name>
</gene>
<protein>
    <submittedName>
        <fullName evidence="1">Uncharacterized protein</fullName>
    </submittedName>
</protein>
<keyword evidence="2" id="KW-1185">Reference proteome</keyword>
<dbReference type="EMBL" id="JFHC01000027">
    <property type="protein sequence ID" value="KDR41436.1"/>
    <property type="molecule type" value="Genomic_DNA"/>
</dbReference>
<reference evidence="1 2" key="1">
    <citation type="submission" date="2014-03" db="EMBL/GenBank/DDBJ databases">
        <title>Draft Genome Sequences of Four Burkholderia Strains.</title>
        <authorList>
            <person name="Liu X.Y."/>
            <person name="Li C.X."/>
            <person name="Xu J.H."/>
        </authorList>
    </citation>
    <scope>NUCLEOTIDE SEQUENCE [LARGE SCALE GENOMIC DNA]</scope>
    <source>
        <strain evidence="1 2">DSM 50014</strain>
    </source>
</reference>
<proteinExistence type="predicted"/>
<dbReference type="AlphaFoldDB" id="A0A069PVQ5"/>
<accession>A0A069PVQ5</accession>
<evidence type="ECO:0000313" key="1">
    <source>
        <dbReference type="EMBL" id="KDR41436.1"/>
    </source>
</evidence>
<dbReference type="STRING" id="60547.GCA_000751215_04175"/>